<proteinExistence type="predicted"/>
<dbReference type="SUPFAM" id="SSF52540">
    <property type="entry name" value="P-loop containing nucleoside triphosphate hydrolases"/>
    <property type="match status" value="1"/>
</dbReference>
<dbReference type="EMBL" id="AZRL01000017">
    <property type="protein sequence ID" value="PNR95900.1"/>
    <property type="molecule type" value="Genomic_DNA"/>
</dbReference>
<sequence>MPNSSERGCFCKDPENCPSRGILDNKYMCSIFMNYLNGSRNYRDISPKIYLDASFDNFLALNEHLKKGLLKCRYFVEEKLWEKGVGLILHGGYGTGKSRLGFTVLKEAAVMGCTIGVLDILRDFENFEGADAAIERAFESDLIFLDDLGAKSYDWIGQKIRIVIDEVNRNQKSVIISTNLNPKELVNFLDDRTVSRLIEIVPKEGLIYLGEEDFRVKKREEKVAYFEQIR</sequence>
<protein>
    <submittedName>
        <fullName evidence="1">Uncharacterized protein</fullName>
    </submittedName>
</protein>
<comment type="caution">
    <text evidence="1">The sequence shown here is derived from an EMBL/GenBank/DDBJ whole genome shotgun (WGS) entry which is preliminary data.</text>
</comment>
<evidence type="ECO:0000313" key="2">
    <source>
        <dbReference type="Proteomes" id="UP000236434"/>
    </source>
</evidence>
<dbReference type="InterPro" id="IPR027417">
    <property type="entry name" value="P-loop_NTPase"/>
</dbReference>
<gene>
    <name evidence="1" type="ORF">X929_06840</name>
</gene>
<accession>A0A2K1NZG1</accession>
<reference evidence="1 2" key="1">
    <citation type="submission" date="2013-12" db="EMBL/GenBank/DDBJ databases">
        <title>Comparative genomics of Petrotoga isolates.</title>
        <authorList>
            <person name="Nesbo C.L."/>
            <person name="Charchuk R."/>
            <person name="Chow K."/>
        </authorList>
    </citation>
    <scope>NUCLEOTIDE SEQUENCE [LARGE SCALE GENOMIC DNA]</scope>
    <source>
        <strain evidence="1 2">DSM 13574</strain>
    </source>
</reference>
<dbReference type="AlphaFoldDB" id="A0A2K1NZG1"/>
<dbReference type="Proteomes" id="UP000236434">
    <property type="component" value="Unassembled WGS sequence"/>
</dbReference>
<name>A0A2K1NZG1_9BACT</name>
<organism evidence="1 2">
    <name type="scientific">Petrotoga olearia DSM 13574</name>
    <dbReference type="NCBI Taxonomy" id="1122955"/>
    <lineage>
        <taxon>Bacteria</taxon>
        <taxon>Thermotogati</taxon>
        <taxon>Thermotogota</taxon>
        <taxon>Thermotogae</taxon>
        <taxon>Petrotogales</taxon>
        <taxon>Petrotogaceae</taxon>
        <taxon>Petrotoga</taxon>
    </lineage>
</organism>
<evidence type="ECO:0000313" key="1">
    <source>
        <dbReference type="EMBL" id="PNR95900.1"/>
    </source>
</evidence>
<dbReference type="Gene3D" id="3.40.50.300">
    <property type="entry name" value="P-loop containing nucleotide triphosphate hydrolases"/>
    <property type="match status" value="1"/>
</dbReference>